<name>A0ABS0MVZ9_PSELU</name>
<dbReference type="Gene3D" id="2.60.120.1140">
    <property type="entry name" value="Protein of unknown function DUF192"/>
    <property type="match status" value="1"/>
</dbReference>
<sequence length="147" mass="16165">MPQSSLCSWVAAGVIGLTGAIAAGSGYAQTLEVRPIKVGGHAVTVEVADTAEKRQQGLMQRTHLPDTQGMLFVFDQPRKACFWMRDTPLPLSVAFVDERGRILEIQHMEPLSETVHCAPAKVERALEMNQGWFERHAIKAGDRIQGL</sequence>
<dbReference type="Pfam" id="PF02643">
    <property type="entry name" value="DUF192"/>
    <property type="match status" value="1"/>
</dbReference>
<dbReference type="PANTHER" id="PTHR37953">
    <property type="entry name" value="UPF0127 PROTEIN MJ1496"/>
    <property type="match status" value="1"/>
</dbReference>
<dbReference type="RefSeq" id="WP_197872590.1">
    <property type="nucleotide sequence ID" value="NZ_JADTXM010000009.1"/>
</dbReference>
<dbReference type="InterPro" id="IPR003795">
    <property type="entry name" value="DUF192"/>
</dbReference>
<dbReference type="PANTHER" id="PTHR37953:SF1">
    <property type="entry name" value="UPF0127 PROTEIN MJ1496"/>
    <property type="match status" value="1"/>
</dbReference>
<dbReference type="EMBL" id="JADTXM010000009">
    <property type="protein sequence ID" value="MBH3439897.1"/>
    <property type="molecule type" value="Genomic_DNA"/>
</dbReference>
<proteinExistence type="predicted"/>
<dbReference type="InterPro" id="IPR038695">
    <property type="entry name" value="Saro_0823-like_sf"/>
</dbReference>
<evidence type="ECO:0000313" key="1">
    <source>
        <dbReference type="EMBL" id="MBH3439897.1"/>
    </source>
</evidence>
<organism evidence="1 2">
    <name type="scientific">Pseudomonas luteola</name>
    <dbReference type="NCBI Taxonomy" id="47886"/>
    <lineage>
        <taxon>Bacteria</taxon>
        <taxon>Pseudomonadati</taxon>
        <taxon>Pseudomonadota</taxon>
        <taxon>Gammaproteobacteria</taxon>
        <taxon>Pseudomonadales</taxon>
        <taxon>Pseudomonadaceae</taxon>
        <taxon>Pseudomonas</taxon>
    </lineage>
</organism>
<gene>
    <name evidence="1" type="ORF">I5Q09_14515</name>
</gene>
<comment type="caution">
    <text evidence="1">The sequence shown here is derived from an EMBL/GenBank/DDBJ whole genome shotgun (WGS) entry which is preliminary data.</text>
</comment>
<dbReference type="Proteomes" id="UP000638986">
    <property type="component" value="Unassembled WGS sequence"/>
</dbReference>
<reference evidence="1 2" key="1">
    <citation type="submission" date="2020-11" db="EMBL/GenBank/DDBJ databases">
        <title>Enhanced detection system for hospital associated transmission using whole genome sequencing surveillance.</title>
        <authorList>
            <person name="Harrison L.H."/>
            <person name="Van Tyne D."/>
            <person name="Marsh J.W."/>
            <person name="Griffith M.P."/>
            <person name="Snyder D.J."/>
            <person name="Cooper V.S."/>
            <person name="Mustapha M."/>
        </authorList>
    </citation>
    <scope>NUCLEOTIDE SEQUENCE [LARGE SCALE GENOMIC DNA]</scope>
    <source>
        <strain evidence="1 2">PSB00013</strain>
    </source>
</reference>
<protein>
    <submittedName>
        <fullName evidence="1">DUF192 domain-containing protein</fullName>
    </submittedName>
</protein>
<evidence type="ECO:0000313" key="2">
    <source>
        <dbReference type="Proteomes" id="UP000638986"/>
    </source>
</evidence>
<accession>A0ABS0MVZ9</accession>